<feature type="compositionally biased region" description="Polar residues" evidence="1">
    <location>
        <begin position="45"/>
        <end position="58"/>
    </location>
</feature>
<evidence type="ECO:0000313" key="2">
    <source>
        <dbReference type="EMBL" id="KAF3852561.1"/>
    </source>
</evidence>
<feature type="region of interest" description="Disordered" evidence="1">
    <location>
        <begin position="167"/>
        <end position="191"/>
    </location>
</feature>
<sequence length="411" mass="45176">METEQARHETEESLISSQFGTSRNIPHKLQNGGQSSESDSLENAGDTNWNRYKSSAGANSMKRHRENCNSPASVQGLFDQGPYTMNGELMNGELKHALNEQSLMTHQPKKLKVDSEMRGNDDITSSLVDSFPELTKATEFERNSPQTEIKLDNRNFNFPNGDIFGLPRNKQGSIPNGAESPPSNIEGTPGDLLEKTLSQYYPEQVSIAPQTSGQQLDAVNGLLTNKLPSESSQPLLTSGMPNLAQMPDSQQQRPANQEFNQNSFLERNAPPQAAETGGYGHFPNSGIQKMGQSEEPRSIQHQHHGNDRGQQYEIQAQTFKRNAGNSHGADSTGPMGPSRQQPHHAGLENGMEDTSELSPDQRAWAALSSSHSQEQAASALSSRAQEQGMWRGFPVKPQSEQQIANPRFTAR</sequence>
<proteinExistence type="predicted"/>
<feature type="compositionally biased region" description="Polar residues" evidence="1">
    <location>
        <begin position="225"/>
        <end position="240"/>
    </location>
</feature>
<dbReference type="AlphaFoldDB" id="A0A7J5YUQ4"/>
<name>A0A7J5YUQ4_DISMA</name>
<feature type="region of interest" description="Disordered" evidence="1">
    <location>
        <begin position="225"/>
        <end position="255"/>
    </location>
</feature>
<feature type="region of interest" description="Disordered" evidence="1">
    <location>
        <begin position="269"/>
        <end position="411"/>
    </location>
</feature>
<feature type="compositionally biased region" description="Low complexity" evidence="1">
    <location>
        <begin position="365"/>
        <end position="387"/>
    </location>
</feature>
<evidence type="ECO:0000313" key="3">
    <source>
        <dbReference type="Proteomes" id="UP000518266"/>
    </source>
</evidence>
<gene>
    <name evidence="2" type="ORF">F7725_005916</name>
</gene>
<organism evidence="2 3">
    <name type="scientific">Dissostichus mawsoni</name>
    <name type="common">Antarctic cod</name>
    <dbReference type="NCBI Taxonomy" id="36200"/>
    <lineage>
        <taxon>Eukaryota</taxon>
        <taxon>Metazoa</taxon>
        <taxon>Chordata</taxon>
        <taxon>Craniata</taxon>
        <taxon>Vertebrata</taxon>
        <taxon>Euteleostomi</taxon>
        <taxon>Actinopterygii</taxon>
        <taxon>Neopterygii</taxon>
        <taxon>Teleostei</taxon>
        <taxon>Neoteleostei</taxon>
        <taxon>Acanthomorphata</taxon>
        <taxon>Eupercaria</taxon>
        <taxon>Perciformes</taxon>
        <taxon>Notothenioidei</taxon>
        <taxon>Nototheniidae</taxon>
        <taxon>Dissostichus</taxon>
    </lineage>
</organism>
<feature type="region of interest" description="Disordered" evidence="1">
    <location>
        <begin position="1"/>
        <end position="67"/>
    </location>
</feature>
<dbReference type="Proteomes" id="UP000518266">
    <property type="component" value="Unassembled WGS sequence"/>
</dbReference>
<protein>
    <submittedName>
        <fullName evidence="2">Uncharacterized protein</fullName>
    </submittedName>
</protein>
<dbReference type="OrthoDB" id="8854879at2759"/>
<keyword evidence="3" id="KW-1185">Reference proteome</keyword>
<dbReference type="EMBL" id="JAAKFY010000009">
    <property type="protein sequence ID" value="KAF3852561.1"/>
    <property type="molecule type" value="Genomic_DNA"/>
</dbReference>
<feature type="compositionally biased region" description="Polar residues" evidence="1">
    <location>
        <begin position="308"/>
        <end position="329"/>
    </location>
</feature>
<feature type="compositionally biased region" description="Basic and acidic residues" evidence="1">
    <location>
        <begin position="1"/>
        <end position="11"/>
    </location>
</feature>
<evidence type="ECO:0000256" key="1">
    <source>
        <dbReference type="SAM" id="MobiDB-lite"/>
    </source>
</evidence>
<accession>A0A7J5YUQ4</accession>
<feature type="compositionally biased region" description="Polar residues" evidence="1">
    <location>
        <begin position="13"/>
        <end position="24"/>
    </location>
</feature>
<reference evidence="2 3" key="1">
    <citation type="submission" date="2020-03" db="EMBL/GenBank/DDBJ databases">
        <title>Dissostichus mawsoni Genome sequencing and assembly.</title>
        <authorList>
            <person name="Park H."/>
        </authorList>
    </citation>
    <scope>NUCLEOTIDE SEQUENCE [LARGE SCALE GENOMIC DNA]</scope>
    <source>
        <strain evidence="2">DM0001</strain>
        <tissue evidence="2">Muscle</tissue>
    </source>
</reference>
<comment type="caution">
    <text evidence="2">The sequence shown here is derived from an EMBL/GenBank/DDBJ whole genome shotgun (WGS) entry which is preliminary data.</text>
</comment>